<feature type="compositionally biased region" description="Low complexity" evidence="1">
    <location>
        <begin position="435"/>
        <end position="461"/>
    </location>
</feature>
<accession>A0A9P5VEZ7</accession>
<feature type="compositionally biased region" description="Basic residues" evidence="1">
    <location>
        <begin position="462"/>
        <end position="471"/>
    </location>
</feature>
<proteinExistence type="predicted"/>
<dbReference type="EMBL" id="JAAAUQ010000053">
    <property type="protein sequence ID" value="KAF9155733.1"/>
    <property type="molecule type" value="Genomic_DNA"/>
</dbReference>
<name>A0A9P5VEZ7_9FUNG</name>
<evidence type="ECO:0000256" key="1">
    <source>
        <dbReference type="SAM" id="MobiDB-lite"/>
    </source>
</evidence>
<feature type="compositionally biased region" description="Polar residues" evidence="1">
    <location>
        <begin position="154"/>
        <end position="179"/>
    </location>
</feature>
<dbReference type="OrthoDB" id="2410246at2759"/>
<feature type="region of interest" description="Disordered" evidence="1">
    <location>
        <begin position="429"/>
        <end position="494"/>
    </location>
</feature>
<comment type="caution">
    <text evidence="2">The sequence shown here is derived from an EMBL/GenBank/DDBJ whole genome shotgun (WGS) entry which is preliminary data.</text>
</comment>
<feature type="region of interest" description="Disordered" evidence="1">
    <location>
        <begin position="135"/>
        <end position="215"/>
    </location>
</feature>
<feature type="compositionally biased region" description="Low complexity" evidence="1">
    <location>
        <begin position="39"/>
        <end position="57"/>
    </location>
</feature>
<organism evidence="2 3">
    <name type="scientific">Linnemannia schmuckeri</name>
    <dbReference type="NCBI Taxonomy" id="64567"/>
    <lineage>
        <taxon>Eukaryota</taxon>
        <taxon>Fungi</taxon>
        <taxon>Fungi incertae sedis</taxon>
        <taxon>Mucoromycota</taxon>
        <taxon>Mortierellomycotina</taxon>
        <taxon>Mortierellomycetes</taxon>
        <taxon>Mortierellales</taxon>
        <taxon>Mortierellaceae</taxon>
        <taxon>Linnemannia</taxon>
    </lineage>
</organism>
<feature type="region of interest" description="Disordered" evidence="1">
    <location>
        <begin position="1"/>
        <end position="114"/>
    </location>
</feature>
<evidence type="ECO:0000313" key="3">
    <source>
        <dbReference type="Proteomes" id="UP000748756"/>
    </source>
</evidence>
<keyword evidence="3" id="KW-1185">Reference proteome</keyword>
<evidence type="ECO:0000313" key="2">
    <source>
        <dbReference type="EMBL" id="KAF9155733.1"/>
    </source>
</evidence>
<feature type="compositionally biased region" description="Gly residues" evidence="1">
    <location>
        <begin position="66"/>
        <end position="76"/>
    </location>
</feature>
<gene>
    <name evidence="2" type="ORF">BG015_008768</name>
</gene>
<protein>
    <submittedName>
        <fullName evidence="2">Uncharacterized protein</fullName>
    </submittedName>
</protein>
<sequence>MSLAEPNVSNTQDGNIPIDRGGCNTTSDGSAASIENNVPTSRSSNQSSTPSQPSNSNETRNSDDGSGTGSGTGSGSAGTPAKPRPSVPRIIIPDGTSINLSTPPTTPRQSHKSPLPTIIAHWPYTLQQITERLHSQGRLPYRRNQVAPPRQATDPRNNTVDQQQKETQQSPRVTRQANVQIELAELSPVEGQGSMPEANRAPNDPSSPEQNPHLPYMSEFGVVGVQMGGRSDSLSSSEKFIWWDYEETPEGVFSRERWRRVLCSRPGLVNICKYIITTSLGLITILAIALTALGRIKNQQQVSDIIPESLADIIMEAQIVVIKDFNRFQQTSLAQGNYLQLEQHPQLKTSTKIPIWTQPIRQGCFDEKCDIEDLGKEYFAFMHPESFDIALPHNWPSLCNSCIEISRNQFVYKTKVRILGDLSTCSVNATQSSGSAAPSPDVSTPTSTTQPIPAPLPTTHTNKTHHHKPKRLGTLPNLHPSSQKNRGKPHKRQEASALFLSDSLVQEPAVASLPCLIVDPSTFNNLTMYDTQAALHEMNLLQVQFRFVVCDS</sequence>
<dbReference type="Proteomes" id="UP000748756">
    <property type="component" value="Unassembled WGS sequence"/>
</dbReference>
<dbReference type="AlphaFoldDB" id="A0A9P5VEZ7"/>
<feature type="compositionally biased region" description="Polar residues" evidence="1">
    <location>
        <begin position="23"/>
        <end position="38"/>
    </location>
</feature>
<reference evidence="2" key="1">
    <citation type="journal article" date="2020" name="Fungal Divers.">
        <title>Resolving the Mortierellaceae phylogeny through synthesis of multi-gene phylogenetics and phylogenomics.</title>
        <authorList>
            <person name="Vandepol N."/>
            <person name="Liber J."/>
            <person name="Desiro A."/>
            <person name="Na H."/>
            <person name="Kennedy M."/>
            <person name="Barry K."/>
            <person name="Grigoriev I.V."/>
            <person name="Miller A.N."/>
            <person name="O'Donnell K."/>
            <person name="Stajich J.E."/>
            <person name="Bonito G."/>
        </authorList>
    </citation>
    <scope>NUCLEOTIDE SEQUENCE</scope>
    <source>
        <strain evidence="2">NRRL 6426</strain>
    </source>
</reference>